<organism evidence="1 2">
    <name type="scientific">Pistacia atlantica</name>
    <dbReference type="NCBI Taxonomy" id="434234"/>
    <lineage>
        <taxon>Eukaryota</taxon>
        <taxon>Viridiplantae</taxon>
        <taxon>Streptophyta</taxon>
        <taxon>Embryophyta</taxon>
        <taxon>Tracheophyta</taxon>
        <taxon>Spermatophyta</taxon>
        <taxon>Magnoliopsida</taxon>
        <taxon>eudicotyledons</taxon>
        <taxon>Gunneridae</taxon>
        <taxon>Pentapetalae</taxon>
        <taxon>rosids</taxon>
        <taxon>malvids</taxon>
        <taxon>Sapindales</taxon>
        <taxon>Anacardiaceae</taxon>
        <taxon>Pistacia</taxon>
    </lineage>
</organism>
<proteinExistence type="predicted"/>
<gene>
    <name evidence="1" type="ORF">Patl1_29640</name>
</gene>
<dbReference type="EMBL" id="CM047907">
    <property type="protein sequence ID" value="KAJ0084545.1"/>
    <property type="molecule type" value="Genomic_DNA"/>
</dbReference>
<name>A0ACC1AAI0_9ROSI</name>
<dbReference type="Proteomes" id="UP001164250">
    <property type="component" value="Chromosome 11"/>
</dbReference>
<accession>A0ACC1AAI0</accession>
<protein>
    <submittedName>
        <fullName evidence="1">Uncharacterized protein</fullName>
    </submittedName>
</protein>
<keyword evidence="2" id="KW-1185">Reference proteome</keyword>
<evidence type="ECO:0000313" key="2">
    <source>
        <dbReference type="Proteomes" id="UP001164250"/>
    </source>
</evidence>
<comment type="caution">
    <text evidence="1">The sequence shown here is derived from an EMBL/GenBank/DDBJ whole genome shotgun (WGS) entry which is preliminary data.</text>
</comment>
<evidence type="ECO:0000313" key="1">
    <source>
        <dbReference type="EMBL" id="KAJ0084545.1"/>
    </source>
</evidence>
<sequence length="202" mass="23364">MHSNLYEGISMSKLICELWEVAGHDLLIEDDLLEEQFPKTEHFVDFIRLCLQPSEIGMQNGEIKTLVAPTITELHQARELEELNCKIDSVIDYVVIMNYLVNSPKDVEVLVQNEIIENWLSDSEDVSTLFQNLQKETNINKDNFTSVGLIDDLKAYYKSLWHKWKATLKQNYFNNPWASIFVIVAIVLLILTITQTVFSIIK</sequence>
<reference evidence="2" key="1">
    <citation type="journal article" date="2023" name="G3 (Bethesda)">
        <title>Genome assembly and association tests identify interacting loci associated with vigor, precocity, and sex in interspecific pistachio rootstocks.</title>
        <authorList>
            <person name="Palmer W."/>
            <person name="Jacygrad E."/>
            <person name="Sagayaradj S."/>
            <person name="Cavanaugh K."/>
            <person name="Han R."/>
            <person name="Bertier L."/>
            <person name="Beede B."/>
            <person name="Kafkas S."/>
            <person name="Golino D."/>
            <person name="Preece J."/>
            <person name="Michelmore R."/>
        </authorList>
    </citation>
    <scope>NUCLEOTIDE SEQUENCE [LARGE SCALE GENOMIC DNA]</scope>
</reference>